<accession>A0A401UCH5</accession>
<name>A0A401UCH5_9BACT</name>
<comment type="caution">
    <text evidence="2">The sequence shown here is derived from an EMBL/GenBank/DDBJ whole genome shotgun (WGS) entry which is preliminary data.</text>
</comment>
<dbReference type="SMART" id="SM01321">
    <property type="entry name" value="Y1_Tnp"/>
    <property type="match status" value="1"/>
</dbReference>
<dbReference type="InterPro" id="IPR036515">
    <property type="entry name" value="Transposase_17_sf"/>
</dbReference>
<dbReference type="GO" id="GO:0004803">
    <property type="term" value="F:transposase activity"/>
    <property type="evidence" value="ECO:0007669"/>
    <property type="project" value="InterPro"/>
</dbReference>
<gene>
    <name evidence="2" type="ORF">SanaruYs_28220</name>
</gene>
<dbReference type="InterPro" id="IPR002686">
    <property type="entry name" value="Transposase_17"/>
</dbReference>
<dbReference type="PANTHER" id="PTHR36966">
    <property type="entry name" value="REP-ASSOCIATED TYROSINE TRANSPOSASE"/>
    <property type="match status" value="1"/>
</dbReference>
<proteinExistence type="predicted"/>
<dbReference type="RefSeq" id="WP_246011913.1">
    <property type="nucleotide sequence ID" value="NZ_BHXQ01000005.1"/>
</dbReference>
<dbReference type="Gene3D" id="3.30.70.1290">
    <property type="entry name" value="Transposase IS200-like"/>
    <property type="match status" value="1"/>
</dbReference>
<dbReference type="PANTHER" id="PTHR36966:SF1">
    <property type="entry name" value="REP-ASSOCIATED TYROSINE TRANSPOSASE"/>
    <property type="match status" value="1"/>
</dbReference>
<dbReference type="AlphaFoldDB" id="A0A401UCH5"/>
<feature type="domain" description="Transposase IS200-like" evidence="1">
    <location>
        <begin position="15"/>
        <end position="147"/>
    </location>
</feature>
<dbReference type="InterPro" id="IPR052715">
    <property type="entry name" value="RAYT_transposase"/>
</dbReference>
<dbReference type="Proteomes" id="UP000288227">
    <property type="component" value="Unassembled WGS sequence"/>
</dbReference>
<evidence type="ECO:0000313" key="3">
    <source>
        <dbReference type="Proteomes" id="UP000288227"/>
    </source>
</evidence>
<sequence>MDNNISDYKRKSFIEQGEIYFWTATINKWQYLLKGDAYKNIVVNSLKYLSDAGKIDVFAFVIMPNHIHLIWRINNQNGKETAQGSFLKYTAHEFKKMINSGKGLVKLSDYAVEASNKNYEFWQRDSLAVNLYSRDVAYQKMEYIHLNPLTVHWQLAKEPSDYKYSSARFYETATKEFSFLKDLRDEF</sequence>
<dbReference type="GO" id="GO:0006313">
    <property type="term" value="P:DNA transposition"/>
    <property type="evidence" value="ECO:0007669"/>
    <property type="project" value="InterPro"/>
</dbReference>
<evidence type="ECO:0000313" key="2">
    <source>
        <dbReference type="EMBL" id="GCC52585.1"/>
    </source>
</evidence>
<protein>
    <submittedName>
        <fullName evidence="2">Transposase</fullName>
    </submittedName>
</protein>
<organism evidence="2 3">
    <name type="scientific">Chryseotalea sanaruensis</name>
    <dbReference type="NCBI Taxonomy" id="2482724"/>
    <lineage>
        <taxon>Bacteria</taxon>
        <taxon>Pseudomonadati</taxon>
        <taxon>Bacteroidota</taxon>
        <taxon>Cytophagia</taxon>
        <taxon>Cytophagales</taxon>
        <taxon>Chryseotaleaceae</taxon>
        <taxon>Chryseotalea</taxon>
    </lineage>
</organism>
<keyword evidence="3" id="KW-1185">Reference proteome</keyword>
<reference evidence="2 3" key="1">
    <citation type="submission" date="2018-11" db="EMBL/GenBank/DDBJ databases">
        <title>Chryseotalea sanarue gen. nov., sp., nov., a member of the family Cytophagaceae, isolated from a brackish lake in Hamamatsu Japan.</title>
        <authorList>
            <person name="Maejima Y."/>
            <person name="Iino T."/>
            <person name="Muraguchi Y."/>
            <person name="Fukuda K."/>
            <person name="Ohkuma M."/>
            <person name="Moriuchi R."/>
            <person name="Dohra H."/>
            <person name="Kimbara K."/>
            <person name="Shintani M."/>
        </authorList>
    </citation>
    <scope>NUCLEOTIDE SEQUENCE [LARGE SCALE GENOMIC DNA]</scope>
    <source>
        <strain evidence="2 3">Ys</strain>
    </source>
</reference>
<dbReference type="SUPFAM" id="SSF143422">
    <property type="entry name" value="Transposase IS200-like"/>
    <property type="match status" value="1"/>
</dbReference>
<dbReference type="EMBL" id="BHXQ01000005">
    <property type="protein sequence ID" value="GCC52585.1"/>
    <property type="molecule type" value="Genomic_DNA"/>
</dbReference>
<dbReference type="GO" id="GO:0043565">
    <property type="term" value="F:sequence-specific DNA binding"/>
    <property type="evidence" value="ECO:0007669"/>
    <property type="project" value="TreeGrafter"/>
</dbReference>
<evidence type="ECO:0000259" key="1">
    <source>
        <dbReference type="SMART" id="SM01321"/>
    </source>
</evidence>